<dbReference type="Pfam" id="PF06985">
    <property type="entry name" value="HET"/>
    <property type="match status" value="1"/>
</dbReference>
<accession>A0A6A6XBK2</accession>
<dbReference type="InterPro" id="IPR010730">
    <property type="entry name" value="HET"/>
</dbReference>
<dbReference type="EMBL" id="MU001909">
    <property type="protein sequence ID" value="KAF2793930.1"/>
    <property type="molecule type" value="Genomic_DNA"/>
</dbReference>
<dbReference type="PANTHER" id="PTHR33112">
    <property type="entry name" value="DOMAIN PROTEIN, PUTATIVE-RELATED"/>
    <property type="match status" value="1"/>
</dbReference>
<protein>
    <submittedName>
        <fullName evidence="2">HET-domain-containing protein</fullName>
    </submittedName>
</protein>
<reference evidence="2" key="1">
    <citation type="journal article" date="2020" name="Stud. Mycol.">
        <title>101 Dothideomycetes genomes: a test case for predicting lifestyles and emergence of pathogens.</title>
        <authorList>
            <person name="Haridas S."/>
            <person name="Albert R."/>
            <person name="Binder M."/>
            <person name="Bloem J."/>
            <person name="Labutti K."/>
            <person name="Salamov A."/>
            <person name="Andreopoulos B."/>
            <person name="Baker S."/>
            <person name="Barry K."/>
            <person name="Bills G."/>
            <person name="Bluhm B."/>
            <person name="Cannon C."/>
            <person name="Castanera R."/>
            <person name="Culley D."/>
            <person name="Daum C."/>
            <person name="Ezra D."/>
            <person name="Gonzalez J."/>
            <person name="Henrissat B."/>
            <person name="Kuo A."/>
            <person name="Liang C."/>
            <person name="Lipzen A."/>
            <person name="Lutzoni F."/>
            <person name="Magnuson J."/>
            <person name="Mondo S."/>
            <person name="Nolan M."/>
            <person name="Ohm R."/>
            <person name="Pangilinan J."/>
            <person name="Park H.-J."/>
            <person name="Ramirez L."/>
            <person name="Alfaro M."/>
            <person name="Sun H."/>
            <person name="Tritt A."/>
            <person name="Yoshinaga Y."/>
            <person name="Zwiers L.-H."/>
            <person name="Turgeon B."/>
            <person name="Goodwin S."/>
            <person name="Spatafora J."/>
            <person name="Crous P."/>
            <person name="Grigoriev I."/>
        </authorList>
    </citation>
    <scope>NUCLEOTIDE SEQUENCE</scope>
    <source>
        <strain evidence="2">CBS 109.77</strain>
    </source>
</reference>
<name>A0A6A6XBK2_9PLEO</name>
<dbReference type="OrthoDB" id="3486565at2759"/>
<gene>
    <name evidence="2" type="ORF">K505DRAFT_325117</name>
</gene>
<sequence length="656" mass="74979">MTLCARCSGIDLSSAGIYVLSDVGAMLESAQNQCFGCNFILQVARRNDIDITEKPETRVVLQRLFMKENRVDLYFLEAETLGQVPLRLCSAYGMELSPSADYEGPNTSLLGRTISAHAGDDECIDLARGWLTRCTLNHRFCSLEDNVELPTRLVHIPARDDEPLRLCVTQGLKGRYVTLSYCWGAGSTFETSAETFEERLAGFHANLLPKTLRDAVDITRRMGFEWLWVDQICIQQRDLEDWTRESAAMATVYGNSVFTICADNGGTTDEGFLKPRVDILRSHNFGVYEEQCLQTLEEPWGSMTWQPLYSRGWAFQERVLSSRNLHFLEDQIAWECNTTLYREPFRSRETNPPMHFAKNMFTKYLHRATTGDMDETGSREKKLATVGLMGAWNGLAQEVAVRFFTVESDKLPAMSGMASAMEAQASGIGQYFAGVWEYNPFLSMAWYCRWSQLTPPVYRGPSWSWVWTHGQLMWHARTWHEDISAEEFDEWKAWDARYGPRLISANMLLKGSNPKGDVLDGSYLTIKGFCRDIYVLEQPHTEYNEWVFCSNDDVPNDEGTKVHMDKREKNWESISSFDEDLADLNEGITTAEVPKFLCVQIVRERKPEDWFPKTLGLILHRVEGVEEGWRRVGLLAFDGVAEGEEDAWIARTLKLF</sequence>
<evidence type="ECO:0000313" key="2">
    <source>
        <dbReference type="EMBL" id="KAF2793930.1"/>
    </source>
</evidence>
<dbReference type="PANTHER" id="PTHR33112:SF16">
    <property type="entry name" value="HETEROKARYON INCOMPATIBILITY DOMAIN-CONTAINING PROTEIN"/>
    <property type="match status" value="1"/>
</dbReference>
<proteinExistence type="predicted"/>
<evidence type="ECO:0000259" key="1">
    <source>
        <dbReference type="Pfam" id="PF06985"/>
    </source>
</evidence>
<evidence type="ECO:0000313" key="3">
    <source>
        <dbReference type="Proteomes" id="UP000799757"/>
    </source>
</evidence>
<dbReference type="AlphaFoldDB" id="A0A6A6XBK2"/>
<organism evidence="2 3">
    <name type="scientific">Melanomma pulvis-pyrius CBS 109.77</name>
    <dbReference type="NCBI Taxonomy" id="1314802"/>
    <lineage>
        <taxon>Eukaryota</taxon>
        <taxon>Fungi</taxon>
        <taxon>Dikarya</taxon>
        <taxon>Ascomycota</taxon>
        <taxon>Pezizomycotina</taxon>
        <taxon>Dothideomycetes</taxon>
        <taxon>Pleosporomycetidae</taxon>
        <taxon>Pleosporales</taxon>
        <taxon>Melanommataceae</taxon>
        <taxon>Melanomma</taxon>
    </lineage>
</organism>
<feature type="domain" description="Heterokaryon incompatibility" evidence="1">
    <location>
        <begin position="176"/>
        <end position="317"/>
    </location>
</feature>
<keyword evidence="3" id="KW-1185">Reference proteome</keyword>
<dbReference type="Proteomes" id="UP000799757">
    <property type="component" value="Unassembled WGS sequence"/>
</dbReference>